<feature type="non-terminal residue" evidence="2">
    <location>
        <position position="47"/>
    </location>
</feature>
<organism evidence="2">
    <name type="scientific">uncultured Friedmanniella sp</name>
    <dbReference type="NCBI Taxonomy" id="335381"/>
    <lineage>
        <taxon>Bacteria</taxon>
        <taxon>Bacillati</taxon>
        <taxon>Actinomycetota</taxon>
        <taxon>Actinomycetes</taxon>
        <taxon>Propionibacteriales</taxon>
        <taxon>Nocardioidaceae</taxon>
        <taxon>Friedmanniella</taxon>
        <taxon>environmental samples</taxon>
    </lineage>
</organism>
<dbReference type="EMBL" id="CADCTT010000148">
    <property type="protein sequence ID" value="CAA9300744.1"/>
    <property type="molecule type" value="Genomic_DNA"/>
</dbReference>
<protein>
    <submittedName>
        <fullName evidence="2">Uncharacterized protein</fullName>
    </submittedName>
</protein>
<evidence type="ECO:0000313" key="2">
    <source>
        <dbReference type="EMBL" id="CAA9300744.1"/>
    </source>
</evidence>
<dbReference type="AlphaFoldDB" id="A0A6J4KBF6"/>
<evidence type="ECO:0000256" key="1">
    <source>
        <dbReference type="SAM" id="MobiDB-lite"/>
    </source>
</evidence>
<sequence>HAPRAAPPVRPLRPWRRVPVVGGAGSLSPGTARPRVSRVPPHRAEAL</sequence>
<accession>A0A6J4KBF6</accession>
<gene>
    <name evidence="2" type="ORF">AVDCRST_MAG61-964</name>
</gene>
<feature type="region of interest" description="Disordered" evidence="1">
    <location>
        <begin position="19"/>
        <end position="47"/>
    </location>
</feature>
<reference evidence="2" key="1">
    <citation type="submission" date="2020-02" db="EMBL/GenBank/DDBJ databases">
        <authorList>
            <person name="Meier V. D."/>
        </authorList>
    </citation>
    <scope>NUCLEOTIDE SEQUENCE</scope>
    <source>
        <strain evidence="2">AVDCRST_MAG61</strain>
    </source>
</reference>
<proteinExistence type="predicted"/>
<name>A0A6J4KBF6_9ACTN</name>
<feature type="non-terminal residue" evidence="2">
    <location>
        <position position="1"/>
    </location>
</feature>